<gene>
    <name evidence="3" type="ORF">C5O19_19490</name>
</gene>
<dbReference type="EMBL" id="PTRA01000004">
    <property type="protein sequence ID" value="PQA55601.1"/>
    <property type="molecule type" value="Genomic_DNA"/>
</dbReference>
<dbReference type="OrthoDB" id="9785831at2"/>
<organism evidence="3 4">
    <name type="scientific">Siphonobacter curvatus</name>
    <dbReference type="NCBI Taxonomy" id="2094562"/>
    <lineage>
        <taxon>Bacteria</taxon>
        <taxon>Pseudomonadati</taxon>
        <taxon>Bacteroidota</taxon>
        <taxon>Cytophagia</taxon>
        <taxon>Cytophagales</taxon>
        <taxon>Cytophagaceae</taxon>
        <taxon>Siphonobacter</taxon>
    </lineage>
</organism>
<evidence type="ECO:0000259" key="2">
    <source>
        <dbReference type="Pfam" id="PF16117"/>
    </source>
</evidence>
<evidence type="ECO:0000313" key="4">
    <source>
        <dbReference type="Proteomes" id="UP000239590"/>
    </source>
</evidence>
<sequence length="180" mass="20535">MKTFISFLLVLGLILHSFAQATTIVPGKATHSAKTASRQLFYLQRSKDANTVVYEANESADRKLNPSKPVEVYWIRYAEQGQREDLSRIQWQLAYGYTHQPIAGESYEVRLNAFPERVLKVQYHQGKVVAMTTISGQRACLQKVFVQLDPKARLVPKVKYVEMFGVEPESGRAVYERIIP</sequence>
<feature type="chain" id="PRO_5015497075" evidence="1">
    <location>
        <begin position="22"/>
        <end position="180"/>
    </location>
</feature>
<accession>A0A2S7IHW6</accession>
<dbReference type="AlphaFoldDB" id="A0A2S7IHW6"/>
<evidence type="ECO:0000313" key="3">
    <source>
        <dbReference type="EMBL" id="PQA55601.1"/>
    </source>
</evidence>
<feature type="signal peptide" evidence="1">
    <location>
        <begin position="1"/>
        <end position="21"/>
    </location>
</feature>
<protein>
    <submittedName>
        <fullName evidence="3">DUF4833 domain-containing protein</fullName>
    </submittedName>
</protein>
<comment type="caution">
    <text evidence="3">The sequence shown here is derived from an EMBL/GenBank/DDBJ whole genome shotgun (WGS) entry which is preliminary data.</text>
</comment>
<evidence type="ECO:0000256" key="1">
    <source>
        <dbReference type="SAM" id="SignalP"/>
    </source>
</evidence>
<name>A0A2S7IHW6_9BACT</name>
<keyword evidence="4" id="KW-1185">Reference proteome</keyword>
<dbReference type="Pfam" id="PF16117">
    <property type="entry name" value="DUF4833"/>
    <property type="match status" value="1"/>
</dbReference>
<feature type="domain" description="DUF4833" evidence="2">
    <location>
        <begin position="41"/>
        <end position="177"/>
    </location>
</feature>
<keyword evidence="1" id="KW-0732">Signal</keyword>
<dbReference type="RefSeq" id="WP_104715062.1">
    <property type="nucleotide sequence ID" value="NZ_PTRA01000004.1"/>
</dbReference>
<reference evidence="4" key="1">
    <citation type="submission" date="2018-02" db="EMBL/GenBank/DDBJ databases">
        <title>Genome sequencing of Solimonas sp. HR-BB.</title>
        <authorList>
            <person name="Lee Y."/>
            <person name="Jeon C.O."/>
        </authorList>
    </citation>
    <scope>NUCLEOTIDE SEQUENCE [LARGE SCALE GENOMIC DNA]</scope>
    <source>
        <strain evidence="4">HR-U</strain>
    </source>
</reference>
<dbReference type="Proteomes" id="UP000239590">
    <property type="component" value="Unassembled WGS sequence"/>
</dbReference>
<dbReference type="InterPro" id="IPR032269">
    <property type="entry name" value="DUF4833"/>
</dbReference>
<proteinExistence type="predicted"/>